<feature type="compositionally biased region" description="Basic and acidic residues" evidence="1">
    <location>
        <begin position="64"/>
        <end position="76"/>
    </location>
</feature>
<name>A0A821ZVX1_9BILA</name>
<feature type="non-terminal residue" evidence="2">
    <location>
        <position position="1"/>
    </location>
</feature>
<gene>
    <name evidence="2" type="ORF">UJA718_LOCUS49551</name>
</gene>
<evidence type="ECO:0000313" key="2">
    <source>
        <dbReference type="EMBL" id="CAF4985633.1"/>
    </source>
</evidence>
<evidence type="ECO:0000313" key="3">
    <source>
        <dbReference type="Proteomes" id="UP000663873"/>
    </source>
</evidence>
<feature type="non-terminal residue" evidence="2">
    <location>
        <position position="76"/>
    </location>
</feature>
<dbReference type="EMBL" id="CAJOBP010104664">
    <property type="protein sequence ID" value="CAF4985633.1"/>
    <property type="molecule type" value="Genomic_DNA"/>
</dbReference>
<feature type="compositionally biased region" description="Basic and acidic residues" evidence="1">
    <location>
        <begin position="40"/>
        <end position="51"/>
    </location>
</feature>
<evidence type="ECO:0000256" key="1">
    <source>
        <dbReference type="SAM" id="MobiDB-lite"/>
    </source>
</evidence>
<sequence length="76" mass="9001">IYNTINRSGTDKSKAATDKTYDIANSNLSLQYLNNQQEQQQRRHQSDDNIFRNKRLSYTDDDLNDLHNDKDDQHRS</sequence>
<accession>A0A821ZVX1</accession>
<comment type="caution">
    <text evidence="2">The sequence shown here is derived from an EMBL/GenBank/DDBJ whole genome shotgun (WGS) entry which is preliminary data.</text>
</comment>
<organism evidence="2 3">
    <name type="scientific">Rotaria socialis</name>
    <dbReference type="NCBI Taxonomy" id="392032"/>
    <lineage>
        <taxon>Eukaryota</taxon>
        <taxon>Metazoa</taxon>
        <taxon>Spiralia</taxon>
        <taxon>Gnathifera</taxon>
        <taxon>Rotifera</taxon>
        <taxon>Eurotatoria</taxon>
        <taxon>Bdelloidea</taxon>
        <taxon>Philodinida</taxon>
        <taxon>Philodinidae</taxon>
        <taxon>Rotaria</taxon>
    </lineage>
</organism>
<dbReference type="Proteomes" id="UP000663873">
    <property type="component" value="Unassembled WGS sequence"/>
</dbReference>
<feature type="region of interest" description="Disordered" evidence="1">
    <location>
        <begin position="35"/>
        <end position="76"/>
    </location>
</feature>
<proteinExistence type="predicted"/>
<keyword evidence="3" id="KW-1185">Reference proteome</keyword>
<protein>
    <submittedName>
        <fullName evidence="2">Uncharacterized protein</fullName>
    </submittedName>
</protein>
<reference evidence="2" key="1">
    <citation type="submission" date="2021-02" db="EMBL/GenBank/DDBJ databases">
        <authorList>
            <person name="Nowell W R."/>
        </authorList>
    </citation>
    <scope>NUCLEOTIDE SEQUENCE</scope>
</reference>
<dbReference type="AlphaFoldDB" id="A0A821ZVX1"/>